<evidence type="ECO:0000259" key="2">
    <source>
        <dbReference type="Pfam" id="PF21726"/>
    </source>
</evidence>
<proteinExistence type="predicted"/>
<accession>W0V6W3</accession>
<feature type="compositionally biased region" description="Low complexity" evidence="1">
    <location>
        <begin position="171"/>
        <end position="190"/>
    </location>
</feature>
<dbReference type="eggNOG" id="COG3210">
    <property type="taxonomic scope" value="Bacteria"/>
</dbReference>
<dbReference type="HOGENOM" id="CLU_357445_0_0_4"/>
<dbReference type="GO" id="GO:0003824">
    <property type="term" value="F:catalytic activity"/>
    <property type="evidence" value="ECO:0007669"/>
    <property type="project" value="UniProtKB-ARBA"/>
</dbReference>
<dbReference type="KEGG" id="jag:GJA_2358"/>
<dbReference type="AlphaFoldDB" id="W0V6W3"/>
<dbReference type="STRING" id="1349767.GJA_2358"/>
<dbReference type="PATRIC" id="fig|1349767.4.peg.4108"/>
<dbReference type="InterPro" id="IPR049271">
    <property type="entry name" value="DUF6862"/>
</dbReference>
<dbReference type="Pfam" id="PF13332">
    <property type="entry name" value="Fil_haemagg_2"/>
    <property type="match status" value="1"/>
</dbReference>
<dbReference type="Pfam" id="PF21726">
    <property type="entry name" value="DUF6862"/>
    <property type="match status" value="1"/>
</dbReference>
<name>W0V6W3_9BURK</name>
<feature type="region of interest" description="Disordered" evidence="1">
    <location>
        <begin position="163"/>
        <end position="191"/>
    </location>
</feature>
<reference evidence="3 4" key="1">
    <citation type="journal article" date="2015" name="Genome Announc.">
        <title>Genome Sequence of Mushroom Soft-Rot Pathogen Janthinobacterium agaricidamnosum.</title>
        <authorList>
            <person name="Graupner K."/>
            <person name="Lackner G."/>
            <person name="Hertweck C."/>
        </authorList>
    </citation>
    <scope>NUCLEOTIDE SEQUENCE [LARGE SCALE GENOMIC DNA]</scope>
    <source>
        <strain evidence="4">NBRC 102515 / DSM 9628</strain>
    </source>
</reference>
<gene>
    <name evidence="3" type="primary">fhaB</name>
    <name evidence="3" type="ORF">GJA_2358</name>
</gene>
<protein>
    <submittedName>
        <fullName evidence="3">Filamentous hemagglutinin outer membrane domain protein</fullName>
    </submittedName>
</protein>
<organism evidence="3 4">
    <name type="scientific">Janthinobacterium agaricidamnosum NBRC 102515 = DSM 9628</name>
    <dbReference type="NCBI Taxonomy" id="1349767"/>
    <lineage>
        <taxon>Bacteria</taxon>
        <taxon>Pseudomonadati</taxon>
        <taxon>Pseudomonadota</taxon>
        <taxon>Betaproteobacteria</taxon>
        <taxon>Burkholderiales</taxon>
        <taxon>Oxalobacteraceae</taxon>
        <taxon>Janthinobacterium</taxon>
    </lineage>
</organism>
<dbReference type="Proteomes" id="UP000027604">
    <property type="component" value="Chromosome I"/>
</dbReference>
<dbReference type="InterPro" id="IPR025157">
    <property type="entry name" value="Hemagglutinin_rpt"/>
</dbReference>
<sequence length="784" mass="79773">MIISLIVAGLRFAELTGQRFVGDYSSDEQQYRGLMEAGAAYANTWNLRPSVALTPAQMAALTSDIVWLVEQDITLASGLSGKSVAITPGQDNEKGKFEVKTRQDGLTFALGGSVVGALQSLQSMSAAASQAKDSRVTAMAAASAAMAGNAAAADMAKNGPSISVSLTAGHSESQQTQTTASTTHSGTVLTGNNISITASGAGKDSKDGNIAIAGSQLNAKNDIVLNADNRINLVAAQDTESQHSESSSLSASVGVAANISSKGTSFGYTASVSGSKGHEDGEGTTQLNTRVNAGQTLILNSGGDTNIKGAVASANQVIADIKGNLNLESLQDTAKFDSKSQSMSVSGTVGYGASFSASYSQSNIHNDYASVQEQSGIKAGDGGFQIKVAGNTDLKGAVISSTAEGTGVNTLRTGTLTHSEIANHAVSQANGMGVSGGMSVAGTGGNSGNLPTIASVNKNDSSSTVSGISAGSLVITDDAAQRALTGKGAEETVASINRNVTTGVDTSGKIGNNFDKQALQATMEVTQAFAAATKQVGDYASNKLNEATALAKQAFEEADPVKSAELQRQSDELKANWKEDGPARVALHTAVGALAGGSNGALGAGAAALSTDSISRQLQTLDIPDTLRSALTLAAGAAIGAAVGGEAGANSAVNEVANNYLKHKREGMKKSEQEQFDAAVAACSSSNPDACARRDSLIKLSTERDTLIGNVCSSGPSKDCSSLVSAAYGEGYKVIFGSDKKAYVYLQGSPELRVVPDPRDGTVSCKHVLIKRSYQNGLAVQLPH</sequence>
<dbReference type="RefSeq" id="WP_051780657.1">
    <property type="nucleotide sequence ID" value="NZ_HG322949.1"/>
</dbReference>
<keyword evidence="4" id="KW-1185">Reference proteome</keyword>
<feature type="domain" description="DUF6862" evidence="2">
    <location>
        <begin position="671"/>
        <end position="735"/>
    </location>
</feature>
<dbReference type="EMBL" id="HG322949">
    <property type="protein sequence ID" value="CDG82992.1"/>
    <property type="molecule type" value="Genomic_DNA"/>
</dbReference>
<evidence type="ECO:0000313" key="3">
    <source>
        <dbReference type="EMBL" id="CDG82992.1"/>
    </source>
</evidence>
<evidence type="ECO:0000313" key="4">
    <source>
        <dbReference type="Proteomes" id="UP000027604"/>
    </source>
</evidence>
<evidence type="ECO:0000256" key="1">
    <source>
        <dbReference type="SAM" id="MobiDB-lite"/>
    </source>
</evidence>